<feature type="compositionally biased region" description="Polar residues" evidence="5">
    <location>
        <begin position="317"/>
        <end position="328"/>
    </location>
</feature>
<feature type="region of interest" description="Disordered" evidence="5">
    <location>
        <begin position="465"/>
        <end position="534"/>
    </location>
</feature>
<dbReference type="InterPro" id="IPR009072">
    <property type="entry name" value="Histone-fold"/>
</dbReference>
<feature type="region of interest" description="Disordered" evidence="5">
    <location>
        <begin position="395"/>
        <end position="450"/>
    </location>
</feature>
<name>A0A1Y2IR89_TRAC3</name>
<dbReference type="Pfam" id="PF07524">
    <property type="entry name" value="Bromo_TP"/>
    <property type="match status" value="1"/>
</dbReference>
<feature type="compositionally biased region" description="Low complexity" evidence="5">
    <location>
        <begin position="496"/>
        <end position="515"/>
    </location>
</feature>
<dbReference type="AlphaFoldDB" id="A0A1Y2IR89"/>
<dbReference type="PRINTS" id="PR01217">
    <property type="entry name" value="PRICHEXTENSN"/>
</dbReference>
<dbReference type="OrthoDB" id="436852at2759"/>
<keyword evidence="8" id="KW-1185">Reference proteome</keyword>
<evidence type="ECO:0000256" key="3">
    <source>
        <dbReference type="ARBA" id="ARBA00023163"/>
    </source>
</evidence>
<dbReference type="Proteomes" id="UP000193067">
    <property type="component" value="Unassembled WGS sequence"/>
</dbReference>
<dbReference type="Gene3D" id="1.10.20.10">
    <property type="entry name" value="Histone, subunit A"/>
    <property type="match status" value="1"/>
</dbReference>
<dbReference type="STRING" id="1353009.A0A1Y2IR89"/>
<evidence type="ECO:0000259" key="6">
    <source>
        <dbReference type="SMART" id="SM00576"/>
    </source>
</evidence>
<dbReference type="InterPro" id="IPR006565">
    <property type="entry name" value="BTP"/>
</dbReference>
<evidence type="ECO:0000313" key="8">
    <source>
        <dbReference type="Proteomes" id="UP000193067"/>
    </source>
</evidence>
<gene>
    <name evidence="7" type="ORF">PYCCODRAFT_1434040</name>
</gene>
<keyword evidence="4" id="KW-0539">Nucleus</keyword>
<dbReference type="GO" id="GO:0005634">
    <property type="term" value="C:nucleus"/>
    <property type="evidence" value="ECO:0007669"/>
    <property type="project" value="UniProtKB-SubCell"/>
</dbReference>
<evidence type="ECO:0000256" key="1">
    <source>
        <dbReference type="ARBA" id="ARBA00004123"/>
    </source>
</evidence>
<proteinExistence type="predicted"/>
<sequence length="577" mass="62496">MSMDSGAKKILESVTIKTLHAHNFSRSSTQANQVLTELLSRYLVLFASTCAKYAQHAGRLRLSVHDAVHAMDELGTSVEELSEYCSTEAKEMARYAVHSSKRLEDLNELKAQLAIGLRPDLDDRVPLEWGPVPDDLPSEEEEESDFDEVETPDEDHVHADVKMVDLHREEDPDVAMSEAHLLEPKDLLTRSLPTPPLPLSPVSNPSTPPPRKRQRTAHWQPPEYIPDFLPPFPTDEPRRSPSPPPIPTDPTAVNPVKMERPNTPPLQQAEAAAATTTSSANPSADYLTQIPYEESSLSKLPAWHLPQPPPPDAGPSDRSSMPLPQTQPALLGAYHHILTHPPPPRVSSVNPARYRAALAFLAESEAIPRWDAPTTLYSATAPNPPRVAPMPPFYAVPIGKSGAGGTPDGGKEKEEEKRPNPPGAPPRSIVPSERLTPTVSQPGSRLPKLARQVLSAPVYARTTRVQHPPVLQRGSQKLTYGPGVNAPWNASFSPMPAATPAPGKGKDGAAAPGSANGLANGKEKEKEPPRPLPDARLYATWSYEQKAFDEPLVVRRRVGSIAVPPPAAGRAKSEAAG</sequence>
<protein>
    <recommendedName>
        <fullName evidence="6">Bromodomain associated domain-containing protein</fullName>
    </recommendedName>
</protein>
<accession>A0A1Y2IR89</accession>
<feature type="compositionally biased region" description="Basic and acidic residues" evidence="5">
    <location>
        <begin position="409"/>
        <end position="419"/>
    </location>
</feature>
<feature type="domain" description="Bromodomain associated" evidence="6">
    <location>
        <begin position="4"/>
        <end position="80"/>
    </location>
</feature>
<comment type="subcellular location">
    <subcellularLocation>
        <location evidence="1">Nucleus</location>
    </subcellularLocation>
</comment>
<evidence type="ECO:0000256" key="4">
    <source>
        <dbReference type="ARBA" id="ARBA00023242"/>
    </source>
</evidence>
<feature type="region of interest" description="Disordered" evidence="5">
    <location>
        <begin position="126"/>
        <end position="157"/>
    </location>
</feature>
<keyword evidence="3" id="KW-0804">Transcription</keyword>
<evidence type="ECO:0000256" key="2">
    <source>
        <dbReference type="ARBA" id="ARBA00023015"/>
    </source>
</evidence>
<feature type="compositionally biased region" description="Acidic residues" evidence="5">
    <location>
        <begin position="136"/>
        <end position="153"/>
    </location>
</feature>
<dbReference type="SMART" id="SM00576">
    <property type="entry name" value="BTP"/>
    <property type="match status" value="1"/>
</dbReference>
<organism evidence="7 8">
    <name type="scientific">Trametes coccinea (strain BRFM310)</name>
    <name type="common">Pycnoporus coccineus</name>
    <dbReference type="NCBI Taxonomy" id="1353009"/>
    <lineage>
        <taxon>Eukaryota</taxon>
        <taxon>Fungi</taxon>
        <taxon>Dikarya</taxon>
        <taxon>Basidiomycota</taxon>
        <taxon>Agaricomycotina</taxon>
        <taxon>Agaricomycetes</taxon>
        <taxon>Polyporales</taxon>
        <taxon>Polyporaceae</taxon>
        <taxon>Trametes</taxon>
    </lineage>
</organism>
<feature type="region of interest" description="Disordered" evidence="5">
    <location>
        <begin position="188"/>
        <end position="328"/>
    </location>
</feature>
<dbReference type="EMBL" id="KZ084099">
    <property type="protein sequence ID" value="OSD03650.1"/>
    <property type="molecule type" value="Genomic_DNA"/>
</dbReference>
<dbReference type="SUPFAM" id="SSF47113">
    <property type="entry name" value="Histone-fold"/>
    <property type="match status" value="1"/>
</dbReference>
<evidence type="ECO:0000313" key="7">
    <source>
        <dbReference type="EMBL" id="OSD03650.1"/>
    </source>
</evidence>
<keyword evidence="2" id="KW-0805">Transcription regulation</keyword>
<dbReference type="CDD" id="cd00076">
    <property type="entry name" value="HFD_SF"/>
    <property type="match status" value="1"/>
</dbReference>
<reference evidence="7 8" key="1">
    <citation type="journal article" date="2015" name="Biotechnol. Biofuels">
        <title>Enhanced degradation of softwood versus hardwood by the white-rot fungus Pycnoporus coccineus.</title>
        <authorList>
            <person name="Couturier M."/>
            <person name="Navarro D."/>
            <person name="Chevret D."/>
            <person name="Henrissat B."/>
            <person name="Piumi F."/>
            <person name="Ruiz-Duenas F.J."/>
            <person name="Martinez A.T."/>
            <person name="Grigoriev I.V."/>
            <person name="Riley R."/>
            <person name="Lipzen A."/>
            <person name="Berrin J.G."/>
            <person name="Master E.R."/>
            <person name="Rosso M.N."/>
        </authorList>
    </citation>
    <scope>NUCLEOTIDE SEQUENCE [LARGE SCALE GENOMIC DNA]</scope>
    <source>
        <strain evidence="7 8">BRFM310</strain>
    </source>
</reference>
<feature type="compositionally biased region" description="Pro residues" evidence="5">
    <location>
        <begin position="228"/>
        <end position="248"/>
    </location>
</feature>
<dbReference type="GO" id="GO:0046982">
    <property type="term" value="F:protein heterodimerization activity"/>
    <property type="evidence" value="ECO:0007669"/>
    <property type="project" value="InterPro"/>
</dbReference>
<evidence type="ECO:0000256" key="5">
    <source>
        <dbReference type="SAM" id="MobiDB-lite"/>
    </source>
</evidence>
<feature type="compositionally biased region" description="Low complexity" evidence="5">
    <location>
        <begin position="269"/>
        <end position="284"/>
    </location>
</feature>